<dbReference type="PANTHER" id="PTHR30250:SF26">
    <property type="entry name" value="PSMA PROTEIN"/>
    <property type="match status" value="1"/>
</dbReference>
<feature type="transmembrane region" description="Helical" evidence="6">
    <location>
        <begin position="323"/>
        <end position="343"/>
    </location>
</feature>
<feature type="transmembrane region" description="Helical" evidence="6">
    <location>
        <begin position="380"/>
        <end position="399"/>
    </location>
</feature>
<dbReference type="AlphaFoldDB" id="A0A840D602"/>
<feature type="transmembrane region" description="Helical" evidence="6">
    <location>
        <begin position="135"/>
        <end position="157"/>
    </location>
</feature>
<evidence type="ECO:0000256" key="2">
    <source>
        <dbReference type="ARBA" id="ARBA00022475"/>
    </source>
</evidence>
<feature type="transmembrane region" description="Helical" evidence="6">
    <location>
        <begin position="20"/>
        <end position="42"/>
    </location>
</feature>
<dbReference type="Proteomes" id="UP000560658">
    <property type="component" value="Unassembled WGS sequence"/>
</dbReference>
<dbReference type="PANTHER" id="PTHR30250">
    <property type="entry name" value="PST FAMILY PREDICTED COLANIC ACID TRANSPORTER"/>
    <property type="match status" value="1"/>
</dbReference>
<evidence type="ECO:0000256" key="3">
    <source>
        <dbReference type="ARBA" id="ARBA00022692"/>
    </source>
</evidence>
<keyword evidence="8" id="KW-1185">Reference proteome</keyword>
<evidence type="ECO:0000256" key="4">
    <source>
        <dbReference type="ARBA" id="ARBA00022989"/>
    </source>
</evidence>
<feature type="transmembrane region" description="Helical" evidence="6">
    <location>
        <begin position="355"/>
        <end position="374"/>
    </location>
</feature>
<reference evidence="7" key="1">
    <citation type="submission" date="2020-08" db="EMBL/GenBank/DDBJ databases">
        <title>Genomic Encyclopedia of Type Strains, Phase IV (KMG-IV): sequencing the most valuable type-strain genomes for metagenomic binning, comparative biology and taxonomic classification.</title>
        <authorList>
            <person name="Goeker M."/>
        </authorList>
    </citation>
    <scope>NUCLEOTIDE SEQUENCE [LARGE SCALE GENOMIC DNA]</scope>
    <source>
        <strain evidence="7">DSM 105720</strain>
    </source>
</reference>
<comment type="subcellular location">
    <subcellularLocation>
        <location evidence="1">Cell membrane</location>
        <topology evidence="1">Multi-pass membrane protein</topology>
    </subcellularLocation>
</comment>
<gene>
    <name evidence="7" type="ORF">GGR06_004062</name>
</gene>
<evidence type="ECO:0000256" key="6">
    <source>
        <dbReference type="SAM" id="Phobius"/>
    </source>
</evidence>
<dbReference type="EMBL" id="JACIER010000025">
    <property type="protein sequence ID" value="MBB4046229.1"/>
    <property type="molecule type" value="Genomic_DNA"/>
</dbReference>
<accession>A0A840D602</accession>
<evidence type="ECO:0000313" key="7">
    <source>
        <dbReference type="EMBL" id="MBB4046229.1"/>
    </source>
</evidence>
<organism evidence="7 8">
    <name type="scientific">Bacteroides reticulotermitis</name>
    <dbReference type="NCBI Taxonomy" id="1133319"/>
    <lineage>
        <taxon>Bacteria</taxon>
        <taxon>Pseudomonadati</taxon>
        <taxon>Bacteroidota</taxon>
        <taxon>Bacteroidia</taxon>
        <taxon>Bacteroidales</taxon>
        <taxon>Bacteroidaceae</taxon>
        <taxon>Bacteroides</taxon>
    </lineage>
</organism>
<comment type="caution">
    <text evidence="7">The sequence shown here is derived from an EMBL/GenBank/DDBJ whole genome shotgun (WGS) entry which is preliminary data.</text>
</comment>
<feature type="transmembrane region" description="Helical" evidence="6">
    <location>
        <begin position="62"/>
        <end position="81"/>
    </location>
</feature>
<evidence type="ECO:0000313" key="8">
    <source>
        <dbReference type="Proteomes" id="UP000560658"/>
    </source>
</evidence>
<feature type="transmembrane region" description="Helical" evidence="6">
    <location>
        <begin position="411"/>
        <end position="434"/>
    </location>
</feature>
<dbReference type="GO" id="GO:0005886">
    <property type="term" value="C:plasma membrane"/>
    <property type="evidence" value="ECO:0007669"/>
    <property type="project" value="UniProtKB-SubCell"/>
</dbReference>
<keyword evidence="2" id="KW-1003">Cell membrane</keyword>
<protein>
    <submittedName>
        <fullName evidence="7">O-antigen/teichoic acid export membrane protein</fullName>
    </submittedName>
</protein>
<name>A0A840D602_9BACE</name>
<feature type="transmembrane region" description="Helical" evidence="6">
    <location>
        <begin position="286"/>
        <end position="303"/>
    </location>
</feature>
<keyword evidence="4 6" id="KW-1133">Transmembrane helix</keyword>
<evidence type="ECO:0000256" key="5">
    <source>
        <dbReference type="ARBA" id="ARBA00023136"/>
    </source>
</evidence>
<proteinExistence type="predicted"/>
<dbReference type="InterPro" id="IPR050833">
    <property type="entry name" value="Poly_Biosynth_Transport"/>
</dbReference>
<feature type="transmembrane region" description="Helical" evidence="6">
    <location>
        <begin position="440"/>
        <end position="464"/>
    </location>
</feature>
<keyword evidence="5 6" id="KW-0472">Membrane</keyword>
<keyword evidence="3 6" id="KW-0812">Transmembrane</keyword>
<evidence type="ECO:0000256" key="1">
    <source>
        <dbReference type="ARBA" id="ARBA00004651"/>
    </source>
</evidence>
<feature type="transmembrane region" description="Helical" evidence="6">
    <location>
        <begin position="101"/>
        <end position="123"/>
    </location>
</feature>
<sequence length="486" mass="55292">MTVSVFTSRVILDVLGVEDFGIYNIVGGFVAMFSLLSGTLTAASQRFMSYELGRAKSDISKVFSTSLSIHLMLAALIFILLESAGVWFLNYKMNIAPDRLVAANWVFQCSILTFCVNLISIPYNASIIAYEKMTIFAYISVFEAVAKLGIVYLLLLFNFDKLILYAFLTLLVAIVLRCVYGFYCKYKFRECRFYFIKDKELYREMLGFSGWNFIGSSANVLNSHGINILINIFFGVALNAARGIAEQINTTLNSFVLNFMMALNPQITKNFASGDYDNMNVLIIKGAKYSFFLFWLLSLPILLETDIVLKIWLVQVPEYTSILVRYALIYTMCQILSQTLYAAMLATGKIKEYQIIVGTLSLMAFPTAYIFFFLGLPAQYGYISSILFSLFCLLARMYLLRRMVPNFSWYIYFKEVICRIVLVVVLSIILLLILRSFMCLGGIAMLISTILSSLFFSIICIYFVGLNISERQFVLAVVRKSIKKRF</sequence>
<feature type="transmembrane region" description="Helical" evidence="6">
    <location>
        <begin position="163"/>
        <end position="183"/>
    </location>
</feature>